<dbReference type="VEuPathDB" id="AmoebaDB:EIN_476160"/>
<name>A0A0A1U3V0_ENTIV</name>
<feature type="compositionally biased region" description="Polar residues" evidence="1">
    <location>
        <begin position="34"/>
        <end position="44"/>
    </location>
</feature>
<dbReference type="InterPro" id="IPR036366">
    <property type="entry name" value="PGBDSf"/>
</dbReference>
<feature type="compositionally biased region" description="Basic and acidic residues" evidence="1">
    <location>
        <begin position="236"/>
        <end position="268"/>
    </location>
</feature>
<reference evidence="4 5" key="1">
    <citation type="submission" date="2012-10" db="EMBL/GenBank/DDBJ databases">
        <authorList>
            <person name="Zafar N."/>
            <person name="Inman J."/>
            <person name="Hall N."/>
            <person name="Lorenzi H."/>
            <person name="Caler E."/>
        </authorList>
    </citation>
    <scope>NUCLEOTIDE SEQUENCE [LARGE SCALE GENOMIC DNA]</scope>
    <source>
        <strain evidence="4 5">IP1</strain>
    </source>
</reference>
<feature type="domain" description="Peptidoglycan binding-like" evidence="2">
    <location>
        <begin position="528"/>
        <end position="584"/>
    </location>
</feature>
<feature type="region of interest" description="Disordered" evidence="1">
    <location>
        <begin position="158"/>
        <end position="275"/>
    </location>
</feature>
<dbReference type="KEGG" id="eiv:EIN_476160"/>
<feature type="compositionally biased region" description="Polar residues" evidence="1">
    <location>
        <begin position="359"/>
        <end position="369"/>
    </location>
</feature>
<dbReference type="GeneID" id="14887826"/>
<dbReference type="AlphaFoldDB" id="A0A0A1U3V0"/>
<feature type="compositionally biased region" description="Low complexity" evidence="1">
    <location>
        <begin position="334"/>
        <end position="353"/>
    </location>
</feature>
<dbReference type="OrthoDB" id="1001489at2759"/>
<dbReference type="Gene3D" id="1.10.101.10">
    <property type="entry name" value="PGBD-like superfamily/PGBD"/>
    <property type="match status" value="6"/>
</dbReference>
<feature type="compositionally biased region" description="Basic residues" evidence="1">
    <location>
        <begin position="200"/>
        <end position="235"/>
    </location>
</feature>
<evidence type="ECO:0000313" key="4">
    <source>
        <dbReference type="EMBL" id="ELP88904.1"/>
    </source>
</evidence>
<dbReference type="SUPFAM" id="SSF47090">
    <property type="entry name" value="PGBD-like"/>
    <property type="match status" value="6"/>
</dbReference>
<feature type="compositionally biased region" description="Basic and acidic residues" evidence="1">
    <location>
        <begin position="115"/>
        <end position="126"/>
    </location>
</feature>
<dbReference type="EMBL" id="KB206689">
    <property type="protein sequence ID" value="ELP88904.1"/>
    <property type="molecule type" value="Genomic_DNA"/>
</dbReference>
<dbReference type="InterPro" id="IPR036365">
    <property type="entry name" value="PGBD-like_sf"/>
</dbReference>
<dbReference type="InterPro" id="IPR039564">
    <property type="entry name" value="Peptidase_C39-like"/>
</dbReference>
<evidence type="ECO:0000313" key="5">
    <source>
        <dbReference type="Proteomes" id="UP000014680"/>
    </source>
</evidence>
<dbReference type="InterPro" id="IPR002477">
    <property type="entry name" value="Peptidoglycan-bd-like"/>
</dbReference>
<sequence>MLNQLGYNTKNLKDAIKKFQGDNGLSVDGRAGPSTVSKLQALTNSSPKRVPKKAPKRSPKKKALPKKRKLPAPKKPVQKRKKLVNKPVKPKNQKIRVPFKKQNNLKKNTAKSKREKLSQLKKKETPSKVSKSVQQMLEKLGFICGKNGEKAGSALKSFQSQNGLRVTGKVDTMTLKKLQEKVKGKKDAIKSKKDKLKDKREKKKTQRKDKLQKRKQKAQAQKEKRKKERKNKRKDQRKDKREARRKDLKDKKEKKDKKTQDKNNDKNKTTYTYSAQTKHVQQMLIKLGYNCGPKGADGKLGPDTTNAIKKFQGDNGLQVDGKAGPQTIKKLESKTGGSSSNNNSGTSNGKPSSEGFATKPSTSYSAQTKHAQEMLIKLGYNCGPKGADGKLGPDTTNAVKSFQQKNGLTVDGIIGPNTIKKLEAMTSSSGSSNTPQNPSQKPSAQSQQYSAQVKHAQEMLIKLGYNCGPDGADGYAGPNTVNAVKQFQQKYGLAVDGKVGPQTISKLESLTKNSSSANTQVAQPKYSAQVKHAQEMLIKLGYNCGPDGADGYAGVNTVNAVKQFQKKYNLMVDGEIGPQTISKLESLTGMTTQTSTGKGGSPHLTHMTTNRVADSPNHPVCKSQNRCYEEVFYLQCDSRWATHMYSGSKNKNKNVCNGGCGPTSMAMVIATLVDGSVTPNVISDFSMNNGWKDDDVGTYWSLFPAAAKKYGLHYETVHCNMDRMRTLVNAGGLAVTSMGPPVWTKYGHFISVNSFDGDYVWAHDPYYHGVQSQKVSEFKSQCKEGWVFWV</sequence>
<feature type="region of interest" description="Disordered" evidence="1">
    <location>
        <begin position="425"/>
        <end position="451"/>
    </location>
</feature>
<proteinExistence type="predicted"/>
<gene>
    <name evidence="4" type="ORF">EIN_476160</name>
</gene>
<feature type="domain" description="Peptidase C39-like" evidence="3">
    <location>
        <begin position="656"/>
        <end position="766"/>
    </location>
</feature>
<dbReference type="RefSeq" id="XP_004255675.1">
    <property type="nucleotide sequence ID" value="XM_004255627.1"/>
</dbReference>
<feature type="domain" description="Peptidoglycan binding-like" evidence="2">
    <location>
        <begin position="131"/>
        <end position="178"/>
    </location>
</feature>
<feature type="domain" description="Peptidoglycan binding-like" evidence="2">
    <location>
        <begin position="451"/>
        <end position="507"/>
    </location>
</feature>
<evidence type="ECO:0000256" key="1">
    <source>
        <dbReference type="SAM" id="MobiDB-lite"/>
    </source>
</evidence>
<feature type="domain" description="Peptidoglycan binding-like" evidence="2">
    <location>
        <begin position="367"/>
        <end position="422"/>
    </location>
</feature>
<feature type="region of interest" description="Disordered" evidence="1">
    <location>
        <begin position="20"/>
        <end position="132"/>
    </location>
</feature>
<feature type="region of interest" description="Disordered" evidence="1">
    <location>
        <begin position="289"/>
        <end position="369"/>
    </location>
</feature>
<accession>A0A0A1U3V0</accession>
<evidence type="ECO:0000259" key="3">
    <source>
        <dbReference type="Pfam" id="PF13529"/>
    </source>
</evidence>
<feature type="compositionally biased region" description="Basic residues" evidence="1">
    <location>
        <begin position="49"/>
        <end position="99"/>
    </location>
</feature>
<dbReference type="Gene3D" id="3.90.70.10">
    <property type="entry name" value="Cysteine proteinases"/>
    <property type="match status" value="1"/>
</dbReference>
<dbReference type="Proteomes" id="UP000014680">
    <property type="component" value="Unassembled WGS sequence"/>
</dbReference>
<organism evidence="4 5">
    <name type="scientific">Entamoeba invadens IP1</name>
    <dbReference type="NCBI Taxonomy" id="370355"/>
    <lineage>
        <taxon>Eukaryota</taxon>
        <taxon>Amoebozoa</taxon>
        <taxon>Evosea</taxon>
        <taxon>Archamoebae</taxon>
        <taxon>Mastigamoebida</taxon>
        <taxon>Entamoebidae</taxon>
        <taxon>Entamoeba</taxon>
    </lineage>
</organism>
<protein>
    <submittedName>
        <fullName evidence="4">Uncharacterized protein</fullName>
    </submittedName>
</protein>
<feature type="compositionally biased region" description="Basic and acidic residues" evidence="1">
    <location>
        <begin position="177"/>
        <end position="199"/>
    </location>
</feature>
<dbReference type="Pfam" id="PF13529">
    <property type="entry name" value="Peptidase_C39_2"/>
    <property type="match status" value="1"/>
</dbReference>
<keyword evidence="5" id="KW-1185">Reference proteome</keyword>
<dbReference type="Pfam" id="PF01471">
    <property type="entry name" value="PG_binding_1"/>
    <property type="match status" value="6"/>
</dbReference>
<feature type="domain" description="Peptidoglycan binding-like" evidence="2">
    <location>
        <begin position="276"/>
        <end position="331"/>
    </location>
</feature>
<feature type="domain" description="Peptidoglycan binding-like" evidence="2">
    <location>
        <begin position="6"/>
        <end position="39"/>
    </location>
</feature>
<evidence type="ECO:0000259" key="2">
    <source>
        <dbReference type="Pfam" id="PF01471"/>
    </source>
</evidence>